<reference evidence="1 2" key="1">
    <citation type="journal article" date="2015" name="Fungal Genet. Biol.">
        <title>Evolution of novel wood decay mechanisms in Agaricales revealed by the genome sequences of Fistulina hepatica and Cylindrobasidium torrendii.</title>
        <authorList>
            <person name="Floudas D."/>
            <person name="Held B.W."/>
            <person name="Riley R."/>
            <person name="Nagy L.G."/>
            <person name="Koehler G."/>
            <person name="Ransdell A.S."/>
            <person name="Younus H."/>
            <person name="Chow J."/>
            <person name="Chiniquy J."/>
            <person name="Lipzen A."/>
            <person name="Tritt A."/>
            <person name="Sun H."/>
            <person name="Haridas S."/>
            <person name="LaButti K."/>
            <person name="Ohm R.A."/>
            <person name="Kues U."/>
            <person name="Blanchette R.A."/>
            <person name="Grigoriev I.V."/>
            <person name="Minto R.E."/>
            <person name="Hibbett D.S."/>
        </authorList>
    </citation>
    <scope>NUCLEOTIDE SEQUENCE [LARGE SCALE GENOMIC DNA]</scope>
    <source>
        <strain evidence="1 2">FP15055 ss-10</strain>
    </source>
</reference>
<proteinExistence type="predicted"/>
<feature type="non-terminal residue" evidence="1">
    <location>
        <position position="1"/>
    </location>
</feature>
<feature type="non-terminal residue" evidence="1">
    <location>
        <position position="449"/>
    </location>
</feature>
<sequence>RTSEVDAKILATDAVLLHHALNSNEISGDNLLLVRRYLTALNRVRGEDRQADDVLLLLSICAQDLQGIINRGTLFSLPVEVLGRIFVYAMDSFKSHRHILRQPRILRQVCKAWNNVAIGLPALWSTLPIALTHTVVDLSTLGAFEKQLTLGYSRDVGVKLALLPLRGPSIPLLASRPNFIQKWTSIPAKWLARRPELVRRISYIEVNLVELVPLLVAVLRLETPRLRTVILPGIDEHANILAPCFPARFGNLSHLEIGSFPPRLWTAGDTLVYLAVFISNATAGYCGQGDARVLETAVRLETLVISDLRGSQGLSPAGVARVRLAALSRLHLRIESGVGADSWLSKFETSALSELVIAHQDMSTTQTLDRPIYQWPSEAGKAFLRTCNPHLLTSLSVVNIKIDPGLAPFLNGRAFHTLILLPPSPFTIPARVLEKVLAIGRPLCRLGLA</sequence>
<organism evidence="1 2">
    <name type="scientific">Cylindrobasidium torrendii FP15055 ss-10</name>
    <dbReference type="NCBI Taxonomy" id="1314674"/>
    <lineage>
        <taxon>Eukaryota</taxon>
        <taxon>Fungi</taxon>
        <taxon>Dikarya</taxon>
        <taxon>Basidiomycota</taxon>
        <taxon>Agaricomycotina</taxon>
        <taxon>Agaricomycetes</taxon>
        <taxon>Agaricomycetidae</taxon>
        <taxon>Agaricales</taxon>
        <taxon>Marasmiineae</taxon>
        <taxon>Physalacriaceae</taxon>
        <taxon>Cylindrobasidium</taxon>
    </lineage>
</organism>
<evidence type="ECO:0000313" key="2">
    <source>
        <dbReference type="Proteomes" id="UP000054007"/>
    </source>
</evidence>
<dbReference type="Gene3D" id="1.20.1280.50">
    <property type="match status" value="1"/>
</dbReference>
<dbReference type="InterPro" id="IPR036047">
    <property type="entry name" value="F-box-like_dom_sf"/>
</dbReference>
<dbReference type="SUPFAM" id="SSF81383">
    <property type="entry name" value="F-box domain"/>
    <property type="match status" value="1"/>
</dbReference>
<evidence type="ECO:0000313" key="1">
    <source>
        <dbReference type="EMBL" id="KIY60646.1"/>
    </source>
</evidence>
<dbReference type="AlphaFoldDB" id="A0A0D7ATK6"/>
<dbReference type="CDD" id="cd09917">
    <property type="entry name" value="F-box_SF"/>
    <property type="match status" value="1"/>
</dbReference>
<protein>
    <submittedName>
        <fullName evidence="1">Uncharacterized protein</fullName>
    </submittedName>
</protein>
<dbReference type="OrthoDB" id="3229088at2759"/>
<dbReference type="EMBL" id="KN881410">
    <property type="protein sequence ID" value="KIY60646.1"/>
    <property type="molecule type" value="Genomic_DNA"/>
</dbReference>
<keyword evidence="2" id="KW-1185">Reference proteome</keyword>
<dbReference type="Proteomes" id="UP000054007">
    <property type="component" value="Unassembled WGS sequence"/>
</dbReference>
<accession>A0A0D7ATK6</accession>
<name>A0A0D7ATK6_9AGAR</name>
<gene>
    <name evidence="1" type="ORF">CYLTODRAFT_460581</name>
</gene>